<name>A0A1T3P5F6_9ACTN</name>
<dbReference type="EMBL" id="MWQN01000001">
    <property type="protein sequence ID" value="OPC84318.1"/>
    <property type="molecule type" value="Genomic_DNA"/>
</dbReference>
<comment type="caution">
    <text evidence="2">The sequence shown here is derived from an EMBL/GenBank/DDBJ whole genome shotgun (WGS) entry which is preliminary data.</text>
</comment>
<proteinExistence type="predicted"/>
<feature type="compositionally biased region" description="Polar residues" evidence="1">
    <location>
        <begin position="231"/>
        <end position="242"/>
    </location>
</feature>
<evidence type="ECO:0000256" key="1">
    <source>
        <dbReference type="SAM" id="MobiDB-lite"/>
    </source>
</evidence>
<accession>A0A1T3P5F6</accession>
<keyword evidence="3" id="KW-1185">Reference proteome</keyword>
<protein>
    <submittedName>
        <fullName evidence="2">Uncharacterized protein</fullName>
    </submittedName>
</protein>
<evidence type="ECO:0000313" key="2">
    <source>
        <dbReference type="EMBL" id="OPC84318.1"/>
    </source>
</evidence>
<dbReference type="STRING" id="159449.B4N89_28340"/>
<sequence length="242" mass="26024">MRTECDTPITAQPDRDWLRGEWQRVTLRAGWPARVAWHSDAVEQCLDAFVRGGEAHAACLALARDRAAAEIPLDVALAELDALFLCGLAHSAPGPLVQAYLSTRARANPPGTLPPGTDPITELPSAALLQQRLVERTAAGEHVRIVVVRLEVPESLLWGHLRHLLLTARHLERALGDLAYAVPPGRLMALLDGDDPELPDRLDRLCRAPVDPLDGPGGAPGGAPRIPRSSVRLTTTPGPTGR</sequence>
<dbReference type="AlphaFoldDB" id="A0A1T3P5F6"/>
<organism evidence="2 3">
    <name type="scientific">Embleya scabrispora</name>
    <dbReference type="NCBI Taxonomy" id="159449"/>
    <lineage>
        <taxon>Bacteria</taxon>
        <taxon>Bacillati</taxon>
        <taxon>Actinomycetota</taxon>
        <taxon>Actinomycetes</taxon>
        <taxon>Kitasatosporales</taxon>
        <taxon>Streptomycetaceae</taxon>
        <taxon>Embleya</taxon>
    </lineage>
</organism>
<feature type="region of interest" description="Disordered" evidence="1">
    <location>
        <begin position="208"/>
        <end position="242"/>
    </location>
</feature>
<evidence type="ECO:0000313" key="3">
    <source>
        <dbReference type="Proteomes" id="UP000190037"/>
    </source>
</evidence>
<dbReference type="Proteomes" id="UP000190037">
    <property type="component" value="Unassembled WGS sequence"/>
</dbReference>
<dbReference type="OrthoDB" id="4350426at2"/>
<reference evidence="2 3" key="1">
    <citation type="submission" date="2017-03" db="EMBL/GenBank/DDBJ databases">
        <title>Draft genome sequence of Streptomyces scabrisporus NF3, endophyte isolated from Amphipterygium adstringens.</title>
        <authorList>
            <person name="Vazquez M."/>
            <person name="Ceapa C.D."/>
            <person name="Rodriguez Luna D."/>
            <person name="Sanchez Esquivel S."/>
        </authorList>
    </citation>
    <scope>NUCLEOTIDE SEQUENCE [LARGE SCALE GENOMIC DNA]</scope>
    <source>
        <strain evidence="2 3">NF3</strain>
    </source>
</reference>
<dbReference type="RefSeq" id="WP_078978613.1">
    <property type="nucleotide sequence ID" value="NZ_MWQN01000001.1"/>
</dbReference>
<gene>
    <name evidence="2" type="ORF">B4N89_28340</name>
</gene>